<evidence type="ECO:0000313" key="2">
    <source>
        <dbReference type="Proteomes" id="UP000191901"/>
    </source>
</evidence>
<accession>A0A1Z3HV62</accession>
<proteinExistence type="predicted"/>
<evidence type="ECO:0008006" key="3">
    <source>
        <dbReference type="Google" id="ProtNLM"/>
    </source>
</evidence>
<evidence type="ECO:0000313" key="1">
    <source>
        <dbReference type="EMBL" id="ASC74027.1"/>
    </source>
</evidence>
<name>A0A1Z3HV62_9CYAN</name>
<gene>
    <name evidence="1" type="ORF">XM38_050010</name>
</gene>
<dbReference type="Proteomes" id="UP000191901">
    <property type="component" value="Chromosome"/>
</dbReference>
<keyword evidence="2" id="KW-1185">Reference proteome</keyword>
<organism evidence="1 2">
    <name type="scientific">Halomicronema hongdechloris C2206</name>
    <dbReference type="NCBI Taxonomy" id="1641165"/>
    <lineage>
        <taxon>Bacteria</taxon>
        <taxon>Bacillati</taxon>
        <taxon>Cyanobacteriota</taxon>
        <taxon>Cyanophyceae</taxon>
        <taxon>Nodosilineales</taxon>
        <taxon>Nodosilineaceae</taxon>
        <taxon>Halomicronema</taxon>
    </lineage>
</organism>
<dbReference type="AlphaFoldDB" id="A0A1Z3HV62"/>
<sequence>MQGQQFWQDRGSAELAVAYQQRLVNLGQAVTVAGQPGRVIGVAGDGRLCVHLDGATREKATLRYLQPGEIHLGYGL</sequence>
<dbReference type="OrthoDB" id="9807064at2"/>
<dbReference type="KEGG" id="hhg:XM38_050010"/>
<dbReference type="RefSeq" id="WP_088431300.1">
    <property type="nucleotide sequence ID" value="NZ_CP021983.2"/>
</dbReference>
<dbReference type="EMBL" id="CP021983">
    <property type="protein sequence ID" value="ASC74027.1"/>
    <property type="molecule type" value="Genomic_DNA"/>
</dbReference>
<reference evidence="1 2" key="1">
    <citation type="journal article" date="2016" name="Biochim. Biophys. Acta">
        <title>Characterization of red-shifted phycobilisomes isolated from the chlorophyll f-containing cyanobacterium Halomicronema hongdechloris.</title>
        <authorList>
            <person name="Li Y."/>
            <person name="Lin Y."/>
            <person name="Garvey C.J."/>
            <person name="Birch D."/>
            <person name="Corkery R.W."/>
            <person name="Loughlin P.C."/>
            <person name="Scheer H."/>
            <person name="Willows R.D."/>
            <person name="Chen M."/>
        </authorList>
    </citation>
    <scope>NUCLEOTIDE SEQUENCE [LARGE SCALE GENOMIC DNA]</scope>
    <source>
        <strain evidence="1 2">C2206</strain>
    </source>
</reference>
<protein>
    <recommendedName>
        <fullName evidence="3">Biotin protein ligase C-terminal domain-containing protein</fullName>
    </recommendedName>
</protein>